<dbReference type="Proteomes" id="UP000321412">
    <property type="component" value="Unassembled WGS sequence"/>
</dbReference>
<evidence type="ECO:0000313" key="10">
    <source>
        <dbReference type="Proteomes" id="UP000321412"/>
    </source>
</evidence>
<dbReference type="Pfam" id="PF04039">
    <property type="entry name" value="MnhB"/>
    <property type="match status" value="1"/>
</dbReference>
<dbReference type="EMBL" id="VOSM01000001">
    <property type="protein sequence ID" value="TXD39373.1"/>
    <property type="molecule type" value="Genomic_DNA"/>
</dbReference>
<dbReference type="GO" id="GO:0005886">
    <property type="term" value="C:plasma membrane"/>
    <property type="evidence" value="ECO:0007669"/>
    <property type="project" value="UniProtKB-SubCell"/>
</dbReference>
<gene>
    <name evidence="9" type="ORF">FRC98_02965</name>
</gene>
<comment type="subcellular location">
    <subcellularLocation>
        <location evidence="1">Cell membrane</location>
        <topology evidence="1">Multi-pass membrane protein</topology>
    </subcellularLocation>
</comment>
<sequence length="234" mass="24671">MKTRRAFETGVALASLGLGALVALGAMRRRSLGPAAGHLVRDRLEESGVSSLVTAVLLNFRAYDTMLEVVVLVVAFWGAWSLRPMHTRVPERETDPILLRTVGGMLPVLWLLGIYLLWAGTSRPGGEFASGAVLGATGVLTLLIGERVPGTGRRVVRKVLVVAGVVVFMIAGVVGALGAIEGHELWSYPAEEAGRWIVAIEVAGAATIAFVLIGLFAGGRERLHGAASVRSEEG</sequence>
<feature type="transmembrane region" description="Helical" evidence="7">
    <location>
        <begin position="160"/>
        <end position="180"/>
    </location>
</feature>
<feature type="transmembrane region" description="Helical" evidence="7">
    <location>
        <begin position="196"/>
        <end position="217"/>
    </location>
</feature>
<keyword evidence="3" id="KW-1003">Cell membrane</keyword>
<evidence type="ECO:0000313" key="9">
    <source>
        <dbReference type="EMBL" id="TXD39373.1"/>
    </source>
</evidence>
<feature type="transmembrane region" description="Helical" evidence="7">
    <location>
        <begin position="128"/>
        <end position="148"/>
    </location>
</feature>
<dbReference type="OrthoDB" id="2085045at2"/>
<keyword evidence="10" id="KW-1185">Reference proteome</keyword>
<feature type="transmembrane region" description="Helical" evidence="7">
    <location>
        <begin position="66"/>
        <end position="85"/>
    </location>
</feature>
<dbReference type="InterPro" id="IPR050622">
    <property type="entry name" value="CPA3_antiporter_subunitB"/>
</dbReference>
<accession>A0A5C6XFZ3</accession>
<dbReference type="RefSeq" id="WP_146979800.1">
    <property type="nucleotide sequence ID" value="NZ_VOSM01000001.1"/>
</dbReference>
<feature type="transmembrane region" description="Helical" evidence="7">
    <location>
        <begin position="97"/>
        <end position="116"/>
    </location>
</feature>
<reference evidence="9 10" key="1">
    <citation type="submission" date="2019-08" db="EMBL/GenBank/DDBJ databases">
        <title>Bradymonadales sp. TMQ4.</title>
        <authorList>
            <person name="Liang Q."/>
        </authorList>
    </citation>
    <scope>NUCLEOTIDE SEQUENCE [LARGE SCALE GENOMIC DNA]</scope>
    <source>
        <strain evidence="9 10">TMQ4</strain>
    </source>
</reference>
<dbReference type="PANTHER" id="PTHR33932">
    <property type="entry name" value="NA(+)/H(+) ANTIPORTER SUBUNIT B"/>
    <property type="match status" value="1"/>
</dbReference>
<evidence type="ECO:0000256" key="3">
    <source>
        <dbReference type="ARBA" id="ARBA00022475"/>
    </source>
</evidence>
<proteinExistence type="inferred from homology"/>
<dbReference type="PANTHER" id="PTHR33932:SF4">
    <property type="entry name" value="NA(+)_H(+) ANTIPORTER SUBUNIT B"/>
    <property type="match status" value="1"/>
</dbReference>
<keyword evidence="6 7" id="KW-0472">Membrane</keyword>
<name>A0A5C6XFZ3_9DELT</name>
<dbReference type="InterPro" id="IPR007182">
    <property type="entry name" value="MnhB"/>
</dbReference>
<comment type="caution">
    <text evidence="9">The sequence shown here is derived from an EMBL/GenBank/DDBJ whole genome shotgun (WGS) entry which is preliminary data.</text>
</comment>
<evidence type="ECO:0000256" key="1">
    <source>
        <dbReference type="ARBA" id="ARBA00004651"/>
    </source>
</evidence>
<evidence type="ECO:0000256" key="4">
    <source>
        <dbReference type="ARBA" id="ARBA00022692"/>
    </source>
</evidence>
<dbReference type="AlphaFoldDB" id="A0A5C6XFZ3"/>
<organism evidence="9 10">
    <name type="scientific">Lujinxingia vulgaris</name>
    <dbReference type="NCBI Taxonomy" id="2600176"/>
    <lineage>
        <taxon>Bacteria</taxon>
        <taxon>Deltaproteobacteria</taxon>
        <taxon>Bradymonadales</taxon>
        <taxon>Lujinxingiaceae</taxon>
        <taxon>Lujinxingia</taxon>
    </lineage>
</organism>
<keyword evidence="4 7" id="KW-0812">Transmembrane</keyword>
<keyword evidence="5 7" id="KW-1133">Transmembrane helix</keyword>
<evidence type="ECO:0000256" key="5">
    <source>
        <dbReference type="ARBA" id="ARBA00022989"/>
    </source>
</evidence>
<feature type="domain" description="Na+/H+ antiporter MnhB subunit-related protein" evidence="8">
    <location>
        <begin position="101"/>
        <end position="189"/>
    </location>
</feature>
<evidence type="ECO:0000256" key="6">
    <source>
        <dbReference type="ARBA" id="ARBA00023136"/>
    </source>
</evidence>
<evidence type="ECO:0000259" key="8">
    <source>
        <dbReference type="Pfam" id="PF04039"/>
    </source>
</evidence>
<comment type="similarity">
    <text evidence="2">Belongs to the CPA3 antiporters (TC 2.A.63) subunit B family.</text>
</comment>
<protein>
    <submittedName>
        <fullName evidence="9">Sodium:proton antiporter</fullName>
    </submittedName>
</protein>
<evidence type="ECO:0000256" key="7">
    <source>
        <dbReference type="SAM" id="Phobius"/>
    </source>
</evidence>
<evidence type="ECO:0000256" key="2">
    <source>
        <dbReference type="ARBA" id="ARBA00009425"/>
    </source>
</evidence>